<sequence length="527" mass="59489">MNHYQLDNDPTDEESQNLLFHPTTSRSRSTTPALTAAVLLVLTLTPFFAPSYTHLPPHYQQLAKNCAGPSPTPGCANPHNEKVFIATILYDKHGTLAGGKWGERVLALIQLLGPENVFLSIYENDSGLVGQAALNDFEQRVPCKHKIVFDSHVSLSEFSNITLPDGTQRTKRVAWLSELRNRALRPLDRFTGEEENDTDGIGSTKFDKVLFLNDIVFQPMDGAHLLFDTNRYADGQADYVAACALDWFRPFRIYDIYALRDAEGFANYQTVYPFFQRNGKAASRADILAQTDAVRVRSCWGGMMAMQARYVQNLDRLPPSPAFETVGGHVVDPDRPRNITAPVRFRHEPEAYYDACECCLFSADLALVAKNEGVQAGIVVNPYIRVAYSEKILRWLPIARRWERLLFLTFEFQSWFMPAAENPYRAVEQGETFEEEVWEGGGWKIKKRAGRNGLFCGVRDMQLLQREGKRPGESGSNWVNTKMPPGQTLKFKSWWGEILPGTWRNDWTKASSAEQDAFFELPSGPGA</sequence>
<evidence type="ECO:0000313" key="1">
    <source>
        <dbReference type="EMBL" id="KAK3692321.1"/>
    </source>
</evidence>
<dbReference type="GO" id="GO:0016757">
    <property type="term" value="F:glycosyltransferase activity"/>
    <property type="evidence" value="ECO:0007669"/>
    <property type="project" value="UniProtKB-KW"/>
</dbReference>
<keyword evidence="1" id="KW-0328">Glycosyltransferase</keyword>
<reference evidence="1" key="1">
    <citation type="journal article" date="2023" name="Mol. Phylogenet. Evol.">
        <title>Genome-scale phylogeny and comparative genomics of the fungal order Sordariales.</title>
        <authorList>
            <person name="Hensen N."/>
            <person name="Bonometti L."/>
            <person name="Westerberg I."/>
            <person name="Brannstrom I.O."/>
            <person name="Guillou S."/>
            <person name="Cros-Aarteil S."/>
            <person name="Calhoun S."/>
            <person name="Haridas S."/>
            <person name="Kuo A."/>
            <person name="Mondo S."/>
            <person name="Pangilinan J."/>
            <person name="Riley R."/>
            <person name="LaButti K."/>
            <person name="Andreopoulos B."/>
            <person name="Lipzen A."/>
            <person name="Chen C."/>
            <person name="Yan M."/>
            <person name="Daum C."/>
            <person name="Ng V."/>
            <person name="Clum A."/>
            <person name="Steindorff A."/>
            <person name="Ohm R.A."/>
            <person name="Martin F."/>
            <person name="Silar P."/>
            <person name="Natvig D.O."/>
            <person name="Lalanne C."/>
            <person name="Gautier V."/>
            <person name="Ament-Velasquez S.L."/>
            <person name="Kruys A."/>
            <person name="Hutchinson M.I."/>
            <person name="Powell A.J."/>
            <person name="Barry K."/>
            <person name="Miller A.N."/>
            <person name="Grigoriev I.V."/>
            <person name="Debuchy R."/>
            <person name="Gladieux P."/>
            <person name="Hiltunen Thoren M."/>
            <person name="Johannesson H."/>
        </authorList>
    </citation>
    <scope>NUCLEOTIDE SEQUENCE</scope>
    <source>
        <strain evidence="1">CBS 314.62</strain>
    </source>
</reference>
<dbReference type="EMBL" id="JAULSO010000001">
    <property type="protein sequence ID" value="KAK3692321.1"/>
    <property type="molecule type" value="Genomic_DNA"/>
</dbReference>
<keyword evidence="2" id="KW-1185">Reference proteome</keyword>
<dbReference type="AlphaFoldDB" id="A0AAE1CF69"/>
<name>A0AAE1CF69_9PEZI</name>
<gene>
    <name evidence="1" type="ORF">B0T22DRAFT_495546</name>
</gene>
<protein>
    <submittedName>
        <fullName evidence="1">Cryptococcal mannosyltransferase 1-domain-containing protein</fullName>
    </submittedName>
</protein>
<proteinExistence type="predicted"/>
<dbReference type="Pfam" id="PF11735">
    <property type="entry name" value="CAP59_mtransfer"/>
    <property type="match status" value="1"/>
</dbReference>
<reference evidence="1" key="2">
    <citation type="submission" date="2023-06" db="EMBL/GenBank/DDBJ databases">
        <authorList>
            <consortium name="Lawrence Berkeley National Laboratory"/>
            <person name="Haridas S."/>
            <person name="Hensen N."/>
            <person name="Bonometti L."/>
            <person name="Westerberg I."/>
            <person name="Brannstrom I.O."/>
            <person name="Guillou S."/>
            <person name="Cros-Aarteil S."/>
            <person name="Calhoun S."/>
            <person name="Kuo A."/>
            <person name="Mondo S."/>
            <person name="Pangilinan J."/>
            <person name="Riley R."/>
            <person name="Labutti K."/>
            <person name="Andreopoulos B."/>
            <person name="Lipzen A."/>
            <person name="Chen C."/>
            <person name="Yanf M."/>
            <person name="Daum C."/>
            <person name="Ng V."/>
            <person name="Clum A."/>
            <person name="Steindorff A."/>
            <person name="Ohm R."/>
            <person name="Martin F."/>
            <person name="Silar P."/>
            <person name="Natvig D."/>
            <person name="Lalanne C."/>
            <person name="Gautier V."/>
            <person name="Ament-Velasquez S.L."/>
            <person name="Kruys A."/>
            <person name="Hutchinson M.I."/>
            <person name="Powell A.J."/>
            <person name="Barry K."/>
            <person name="Miller A.N."/>
            <person name="Grigoriev I.V."/>
            <person name="Debuchy R."/>
            <person name="Gladieux P."/>
            <person name="Thoren M.H."/>
            <person name="Johannesson H."/>
        </authorList>
    </citation>
    <scope>NUCLEOTIDE SEQUENCE</scope>
    <source>
        <strain evidence="1">CBS 314.62</strain>
    </source>
</reference>
<dbReference type="Proteomes" id="UP001270362">
    <property type="component" value="Unassembled WGS sequence"/>
</dbReference>
<comment type="caution">
    <text evidence="1">The sequence shown here is derived from an EMBL/GenBank/DDBJ whole genome shotgun (WGS) entry which is preliminary data.</text>
</comment>
<dbReference type="PANTHER" id="PTHR34144">
    <property type="entry name" value="CHROMOSOME 8, WHOLE GENOME SHOTGUN SEQUENCE"/>
    <property type="match status" value="1"/>
</dbReference>
<evidence type="ECO:0000313" key="2">
    <source>
        <dbReference type="Proteomes" id="UP001270362"/>
    </source>
</evidence>
<dbReference type="InterPro" id="IPR021047">
    <property type="entry name" value="Mannosyltransferase_CMT1"/>
</dbReference>
<keyword evidence="1" id="KW-0808">Transferase</keyword>
<organism evidence="1 2">
    <name type="scientific">Podospora appendiculata</name>
    <dbReference type="NCBI Taxonomy" id="314037"/>
    <lineage>
        <taxon>Eukaryota</taxon>
        <taxon>Fungi</taxon>
        <taxon>Dikarya</taxon>
        <taxon>Ascomycota</taxon>
        <taxon>Pezizomycotina</taxon>
        <taxon>Sordariomycetes</taxon>
        <taxon>Sordariomycetidae</taxon>
        <taxon>Sordariales</taxon>
        <taxon>Podosporaceae</taxon>
        <taxon>Podospora</taxon>
    </lineage>
</organism>
<accession>A0AAE1CF69</accession>
<dbReference type="PANTHER" id="PTHR34144:SF8">
    <property type="entry name" value="GLYCOSYLTRANSFERASE FAMILY 69 PROTEIN"/>
    <property type="match status" value="1"/>
</dbReference>